<dbReference type="InterPro" id="IPR027417">
    <property type="entry name" value="P-loop_NTPase"/>
</dbReference>
<evidence type="ECO:0000256" key="2">
    <source>
        <dbReference type="ARBA" id="ARBA00022448"/>
    </source>
</evidence>
<evidence type="ECO:0000313" key="7">
    <source>
        <dbReference type="EMBL" id="EEG50925.1"/>
    </source>
</evidence>
<dbReference type="PIRSF" id="PIRSF039137">
    <property type="entry name" value="ABC_branched_ATPase"/>
    <property type="match status" value="1"/>
</dbReference>
<dbReference type="AlphaFoldDB" id="C0CH14"/>
<keyword evidence="3" id="KW-0547">Nucleotide-binding</keyword>
<reference evidence="7 8" key="1">
    <citation type="submission" date="2009-01" db="EMBL/GenBank/DDBJ databases">
        <authorList>
            <person name="Fulton L."/>
            <person name="Clifton S."/>
            <person name="Fulton B."/>
            <person name="Xu J."/>
            <person name="Minx P."/>
            <person name="Pepin K.H."/>
            <person name="Johnson M."/>
            <person name="Bhonagiri V."/>
            <person name="Nash W.E."/>
            <person name="Mardis E.R."/>
            <person name="Wilson R.K."/>
        </authorList>
    </citation>
    <scope>NUCLEOTIDE SEQUENCE [LARGE SCALE GENOMIC DNA]</scope>
    <source>
        <strain evidence="8">DSM 10507 / JCM 14656 / S5a33</strain>
    </source>
</reference>
<dbReference type="PANTHER" id="PTHR43820:SF4">
    <property type="entry name" value="HIGH-AFFINITY BRANCHED-CHAIN AMINO ACID TRANSPORT ATP-BINDING PROTEIN LIVF"/>
    <property type="match status" value="1"/>
</dbReference>
<keyword evidence="5" id="KW-0029">Amino-acid transport</keyword>
<evidence type="ECO:0000256" key="3">
    <source>
        <dbReference type="ARBA" id="ARBA00022741"/>
    </source>
</evidence>
<dbReference type="InterPro" id="IPR052156">
    <property type="entry name" value="BCAA_Transport_ATP-bd_LivF"/>
</dbReference>
<dbReference type="Proteomes" id="UP000003100">
    <property type="component" value="Unassembled WGS sequence"/>
</dbReference>
<proteinExistence type="inferred from homology"/>
<comment type="similarity">
    <text evidence="1">Belongs to the ABC transporter superfamily.</text>
</comment>
<dbReference type="GeneID" id="86821418"/>
<evidence type="ECO:0000256" key="4">
    <source>
        <dbReference type="ARBA" id="ARBA00022840"/>
    </source>
</evidence>
<reference evidence="7 8" key="2">
    <citation type="submission" date="2009-02" db="EMBL/GenBank/DDBJ databases">
        <title>Draft genome sequence of Blautia hydrogenotrophica DSM 10507 (Ruminococcus hydrogenotrophicus DSM 10507).</title>
        <authorList>
            <person name="Sudarsanam P."/>
            <person name="Ley R."/>
            <person name="Guruge J."/>
            <person name="Turnbaugh P.J."/>
            <person name="Mahowald M."/>
            <person name="Liep D."/>
            <person name="Gordon J."/>
        </authorList>
    </citation>
    <scope>NUCLEOTIDE SEQUENCE [LARGE SCALE GENOMIC DNA]</scope>
    <source>
        <strain evidence="8">DSM 10507 / JCM 14656 / S5a33</strain>
    </source>
</reference>
<dbReference type="HOGENOM" id="CLU_000604_1_2_9"/>
<dbReference type="InterPro" id="IPR003439">
    <property type="entry name" value="ABC_transporter-like_ATP-bd"/>
</dbReference>
<dbReference type="GO" id="GO:0015807">
    <property type="term" value="P:L-amino acid transport"/>
    <property type="evidence" value="ECO:0007669"/>
    <property type="project" value="TreeGrafter"/>
</dbReference>
<keyword evidence="2" id="KW-0813">Transport</keyword>
<keyword evidence="4" id="KW-0067">ATP-binding</keyword>
<name>C0CH14_BLAHS</name>
<dbReference type="InterPro" id="IPR030660">
    <property type="entry name" value="ABC_branched_ATPase_LivF/BraG"/>
</dbReference>
<dbReference type="GO" id="GO:0005524">
    <property type="term" value="F:ATP binding"/>
    <property type="evidence" value="ECO:0007669"/>
    <property type="project" value="UniProtKB-KW"/>
</dbReference>
<dbReference type="GO" id="GO:0016887">
    <property type="term" value="F:ATP hydrolysis activity"/>
    <property type="evidence" value="ECO:0007669"/>
    <property type="project" value="InterPro"/>
</dbReference>
<keyword evidence="8" id="KW-1185">Reference proteome</keyword>
<feature type="domain" description="ABC transporter" evidence="6">
    <location>
        <begin position="4"/>
        <end position="234"/>
    </location>
</feature>
<dbReference type="SMART" id="SM00382">
    <property type="entry name" value="AAA"/>
    <property type="match status" value="1"/>
</dbReference>
<dbReference type="InterPro" id="IPR017871">
    <property type="entry name" value="ABC_transporter-like_CS"/>
</dbReference>
<organism evidence="7 8">
    <name type="scientific">Blautia hydrogenotrophica (strain DSM 10507 / JCM 14656 / S5a33)</name>
    <name type="common">Ruminococcus hydrogenotrophicus</name>
    <dbReference type="NCBI Taxonomy" id="476272"/>
    <lineage>
        <taxon>Bacteria</taxon>
        <taxon>Bacillati</taxon>
        <taxon>Bacillota</taxon>
        <taxon>Clostridia</taxon>
        <taxon>Lachnospirales</taxon>
        <taxon>Lachnospiraceae</taxon>
        <taxon>Blautia</taxon>
    </lineage>
</organism>
<dbReference type="SUPFAM" id="SSF52540">
    <property type="entry name" value="P-loop containing nucleoside triphosphate hydrolases"/>
    <property type="match status" value="1"/>
</dbReference>
<evidence type="ECO:0000256" key="5">
    <source>
        <dbReference type="ARBA" id="ARBA00022970"/>
    </source>
</evidence>
<accession>C0CH14</accession>
<dbReference type="PATRIC" id="fig|476272.21.peg.3133"/>
<dbReference type="PANTHER" id="PTHR43820">
    <property type="entry name" value="HIGH-AFFINITY BRANCHED-CHAIN AMINO ACID TRANSPORT ATP-BINDING PROTEIN LIVF"/>
    <property type="match status" value="1"/>
</dbReference>
<dbReference type="PROSITE" id="PS50893">
    <property type="entry name" value="ABC_TRANSPORTER_2"/>
    <property type="match status" value="1"/>
</dbReference>
<dbReference type="CDD" id="cd03224">
    <property type="entry name" value="ABC_TM1139_LivF_branched"/>
    <property type="match status" value="1"/>
</dbReference>
<protein>
    <recommendedName>
        <fullName evidence="6">ABC transporter domain-containing protein</fullName>
    </recommendedName>
</protein>
<evidence type="ECO:0000313" key="8">
    <source>
        <dbReference type="Proteomes" id="UP000003100"/>
    </source>
</evidence>
<dbReference type="Pfam" id="PF00005">
    <property type="entry name" value="ABC_tran"/>
    <property type="match status" value="1"/>
</dbReference>
<dbReference type="eggNOG" id="COG0410">
    <property type="taxonomic scope" value="Bacteria"/>
</dbReference>
<sequence>MIKLKVENLSVSYGAINAVRGVSFEVNEGEIVALIGANGAGKTTILRTITGLERAKGGSIFFEGKEIIRQKAYITAQKGIAHVPEGRRIFTELSVYDNLMMAAQRRKEGVKESLENVYDIFPRLKERRTQPAGTLSGGEQQMLAVGRALMTTSSLVLLDEPSMGLAPIVVNEIFAVIRRINEQGRTVLLVEQNAQMALATAHRAYVLETGKVTKSGDAKKLLADPSIKEAYLGC</sequence>
<dbReference type="RefSeq" id="WP_005944780.1">
    <property type="nucleotide sequence ID" value="NZ_CP136423.1"/>
</dbReference>
<evidence type="ECO:0000259" key="6">
    <source>
        <dbReference type="PROSITE" id="PS50893"/>
    </source>
</evidence>
<evidence type="ECO:0000256" key="1">
    <source>
        <dbReference type="ARBA" id="ARBA00005417"/>
    </source>
</evidence>
<dbReference type="Gene3D" id="3.40.50.300">
    <property type="entry name" value="P-loop containing nucleotide triphosphate hydrolases"/>
    <property type="match status" value="1"/>
</dbReference>
<dbReference type="EMBL" id="ACBZ01000003">
    <property type="protein sequence ID" value="EEG50925.1"/>
    <property type="molecule type" value="Genomic_DNA"/>
</dbReference>
<dbReference type="PROSITE" id="PS00211">
    <property type="entry name" value="ABC_TRANSPORTER_1"/>
    <property type="match status" value="1"/>
</dbReference>
<gene>
    <name evidence="7" type="ORF">RUMHYD_00127</name>
</gene>
<dbReference type="InterPro" id="IPR003593">
    <property type="entry name" value="AAA+_ATPase"/>
</dbReference>
<dbReference type="GO" id="GO:0015658">
    <property type="term" value="F:branched-chain amino acid transmembrane transporter activity"/>
    <property type="evidence" value="ECO:0007669"/>
    <property type="project" value="InterPro"/>
</dbReference>